<dbReference type="InterPro" id="IPR042095">
    <property type="entry name" value="SUMF_sf"/>
</dbReference>
<dbReference type="InterPro" id="IPR005532">
    <property type="entry name" value="SUMF_dom"/>
</dbReference>
<feature type="signal peptide" evidence="1">
    <location>
        <begin position="1"/>
        <end position="29"/>
    </location>
</feature>
<dbReference type="InterPro" id="IPR016187">
    <property type="entry name" value="CTDL_fold"/>
</dbReference>
<proteinExistence type="predicted"/>
<evidence type="ECO:0000256" key="1">
    <source>
        <dbReference type="SAM" id="SignalP"/>
    </source>
</evidence>
<sequence>MPHTSSSNYLRIMLTACCIFWMLDASLCAAEDTSILWENRNGKRQVDYLSWDAYPDDPFIKAVRQLPLVEPTTGMSMVWVPGGCYQMGDAKPGKQNDAPAHKVCVDGFWLGQFEVTQAEWQSVMGNNPSHFVNPKNPVENVSWNDTQRFIAKLNGKSGGKYRLPTEAEWEFAARAGATTTYWWGDDLGQNNANCLGCGSSWDGKSPAPAGSFSPNAYGLYDLAGNVWEWTHDTYTADAYARHAKRNPVCTEQSNRRVYRGGSWYNGPDSVRTSKREANRPEKHYRNVGFRLARSQ</sequence>
<dbReference type="PANTHER" id="PTHR23150:SF35">
    <property type="entry name" value="BLL6746 PROTEIN"/>
    <property type="match status" value="1"/>
</dbReference>
<dbReference type="Gene3D" id="3.90.1580.10">
    <property type="entry name" value="paralog of FGE (formylglycine-generating enzyme)"/>
    <property type="match status" value="1"/>
</dbReference>
<dbReference type="RefSeq" id="WP_174406751.1">
    <property type="nucleotide sequence ID" value="NZ_BLVO01000016.1"/>
</dbReference>
<keyword evidence="1" id="KW-0732">Signal</keyword>
<dbReference type="EMBL" id="BLVO01000016">
    <property type="protein sequence ID" value="GFM35122.1"/>
    <property type="molecule type" value="Genomic_DNA"/>
</dbReference>
<dbReference type="InterPro" id="IPR051043">
    <property type="entry name" value="Sulfatase_Mod_Factor_Kinase"/>
</dbReference>
<dbReference type="AlphaFoldDB" id="A0A7J0BPI6"/>
<feature type="domain" description="Sulfatase-modifying factor enzyme-like" evidence="2">
    <location>
        <begin position="76"/>
        <end position="293"/>
    </location>
</feature>
<keyword evidence="4" id="KW-1185">Reference proteome</keyword>
<dbReference type="Proteomes" id="UP000503840">
    <property type="component" value="Unassembled WGS sequence"/>
</dbReference>
<organism evidence="3 4">
    <name type="scientific">Desulfovibrio subterraneus</name>
    <dbReference type="NCBI Taxonomy" id="2718620"/>
    <lineage>
        <taxon>Bacteria</taxon>
        <taxon>Pseudomonadati</taxon>
        <taxon>Thermodesulfobacteriota</taxon>
        <taxon>Desulfovibrionia</taxon>
        <taxon>Desulfovibrionales</taxon>
        <taxon>Desulfovibrionaceae</taxon>
        <taxon>Desulfovibrio</taxon>
    </lineage>
</organism>
<dbReference type="SUPFAM" id="SSF56436">
    <property type="entry name" value="C-type lectin-like"/>
    <property type="match status" value="1"/>
</dbReference>
<evidence type="ECO:0000313" key="3">
    <source>
        <dbReference type="EMBL" id="GFM35122.1"/>
    </source>
</evidence>
<feature type="chain" id="PRO_5029903041" evidence="1">
    <location>
        <begin position="30"/>
        <end position="295"/>
    </location>
</feature>
<protein>
    <submittedName>
        <fullName evidence="3">Protein 3-oxoalanine-generating enzyme family protein</fullName>
    </submittedName>
</protein>
<gene>
    <name evidence="3" type="ORF">DSM101010T_34870</name>
</gene>
<comment type="caution">
    <text evidence="3">The sequence shown here is derived from an EMBL/GenBank/DDBJ whole genome shotgun (WGS) entry which is preliminary data.</text>
</comment>
<reference evidence="3 4" key="1">
    <citation type="submission" date="2020-05" db="EMBL/GenBank/DDBJ databases">
        <title>Draft genome sequence of Desulfovibrio sp. strain HN2T.</title>
        <authorList>
            <person name="Ueno A."/>
            <person name="Tamazawa S."/>
            <person name="Tamamura S."/>
            <person name="Murakami T."/>
            <person name="Kiyama T."/>
            <person name="Inomata H."/>
            <person name="Amano Y."/>
            <person name="Miyakawa K."/>
            <person name="Tamaki H."/>
            <person name="Naganuma T."/>
            <person name="Kaneko K."/>
        </authorList>
    </citation>
    <scope>NUCLEOTIDE SEQUENCE [LARGE SCALE GENOMIC DNA]</scope>
    <source>
        <strain evidence="3 4">HN2</strain>
    </source>
</reference>
<evidence type="ECO:0000259" key="2">
    <source>
        <dbReference type="Pfam" id="PF03781"/>
    </source>
</evidence>
<dbReference type="Pfam" id="PF03781">
    <property type="entry name" value="FGE-sulfatase"/>
    <property type="match status" value="1"/>
</dbReference>
<dbReference type="GO" id="GO:0120147">
    <property type="term" value="F:formylglycine-generating oxidase activity"/>
    <property type="evidence" value="ECO:0007669"/>
    <property type="project" value="TreeGrafter"/>
</dbReference>
<name>A0A7J0BPI6_9BACT</name>
<evidence type="ECO:0000313" key="4">
    <source>
        <dbReference type="Proteomes" id="UP000503840"/>
    </source>
</evidence>
<accession>A0A7J0BPI6</accession>
<dbReference type="PANTHER" id="PTHR23150">
    <property type="entry name" value="SULFATASE MODIFYING FACTOR 1, 2"/>
    <property type="match status" value="1"/>
</dbReference>